<dbReference type="Proteomes" id="UP000033063">
    <property type="component" value="Chromosome"/>
</dbReference>
<gene>
    <name evidence="3" type="ORF">MSMAL_1283</name>
</gene>
<evidence type="ECO:0000313" key="4">
    <source>
        <dbReference type="Proteomes" id="UP000033063"/>
    </source>
</evidence>
<proteinExistence type="predicted"/>
<keyword evidence="1" id="KW-1133">Transmembrane helix</keyword>
<feature type="transmembrane region" description="Helical" evidence="1">
    <location>
        <begin position="130"/>
        <end position="147"/>
    </location>
</feature>
<feature type="transmembrane region" description="Helical" evidence="1">
    <location>
        <begin position="54"/>
        <end position="72"/>
    </location>
</feature>
<accession>A0A0E3LVY4</accession>
<dbReference type="EMBL" id="CP009513">
    <property type="protein sequence ID" value="AKB67826.1"/>
    <property type="molecule type" value="Genomic_DNA"/>
</dbReference>
<dbReference type="AlphaFoldDB" id="A0A0E3LVY4"/>
<dbReference type="PATRIC" id="fig|1434114.4.peg.1601"/>
<protein>
    <recommendedName>
        <fullName evidence="2">DUF6398 domain-containing protein</fullName>
    </recommendedName>
</protein>
<evidence type="ECO:0000256" key="1">
    <source>
        <dbReference type="SAM" id="Phobius"/>
    </source>
</evidence>
<name>A0A0E3LVY4_METMZ</name>
<dbReference type="InterPro" id="IPR045651">
    <property type="entry name" value="DUF6398"/>
</dbReference>
<reference evidence="3 4" key="1">
    <citation type="submission" date="2014-07" db="EMBL/GenBank/DDBJ databases">
        <title>Methanogenic archaea and the global carbon cycle.</title>
        <authorList>
            <person name="Henriksen J.R."/>
            <person name="Luke J."/>
            <person name="Reinhart S."/>
            <person name="Benedict M.N."/>
            <person name="Youngblut N.D."/>
            <person name="Metcalf M.E."/>
            <person name="Whitaker R.J."/>
            <person name="Metcalf W.W."/>
        </authorList>
    </citation>
    <scope>NUCLEOTIDE SEQUENCE [LARGE SCALE GENOMIC DNA]</scope>
    <source>
        <strain evidence="3 4">LYC</strain>
    </source>
</reference>
<dbReference type="Pfam" id="PF19935">
    <property type="entry name" value="DUF6398"/>
    <property type="match status" value="1"/>
</dbReference>
<feature type="domain" description="DUF6398" evidence="2">
    <location>
        <begin position="14"/>
        <end position="118"/>
    </location>
</feature>
<dbReference type="RefSeq" id="WP_011031981.1">
    <property type="nucleotide sequence ID" value="NZ_CP009513.1"/>
</dbReference>
<evidence type="ECO:0000259" key="2">
    <source>
        <dbReference type="Pfam" id="PF19935"/>
    </source>
</evidence>
<organism evidence="3 4">
    <name type="scientific">Methanosarcina mazei LYC</name>
    <dbReference type="NCBI Taxonomy" id="1434114"/>
    <lineage>
        <taxon>Archaea</taxon>
        <taxon>Methanobacteriati</taxon>
        <taxon>Methanobacteriota</taxon>
        <taxon>Stenosarchaea group</taxon>
        <taxon>Methanomicrobia</taxon>
        <taxon>Methanosarcinales</taxon>
        <taxon>Methanosarcinaceae</taxon>
        <taxon>Methanosarcina</taxon>
    </lineage>
</organism>
<evidence type="ECO:0000313" key="3">
    <source>
        <dbReference type="EMBL" id="AKB67826.1"/>
    </source>
</evidence>
<dbReference type="HOGENOM" id="CLU_127462_0_0_2"/>
<dbReference type="GeneID" id="24850958"/>
<keyword evidence="1" id="KW-0812">Transmembrane</keyword>
<keyword evidence="1" id="KW-0472">Membrane</keyword>
<sequence>MSDRELIKQKKEALIEMTNGFADRYLDEDYKMLCRKLIDKMSRKRKVPFISGKLEIWAAAIVYSLGQINFLFDKSFEPYVSATDLCNYFGTSQSTTSQKAKIIRDMFKMRYFDEEFSTKRMLKENPLNEFVMINGLIVPVSAVIRLFEEKEAQLKKELNLENEDSVVKKKDNRINRDLGDF</sequence>